<proteinExistence type="predicted"/>
<protein>
    <submittedName>
        <fullName evidence="1">Uncharacterized protein</fullName>
    </submittedName>
</protein>
<comment type="caution">
    <text evidence="1">The sequence shown here is derived from an EMBL/GenBank/DDBJ whole genome shotgun (WGS) entry which is preliminary data.</text>
</comment>
<keyword evidence="2" id="KW-1185">Reference proteome</keyword>
<sequence length="49" mass="5372">MTAVLNKKGAIAGLATYVLRLLDVGWFDVAARFSGLNRISFSPELHPVR</sequence>
<accession>A0ACC7VL83</accession>
<evidence type="ECO:0000313" key="2">
    <source>
        <dbReference type="Proteomes" id="UP000466692"/>
    </source>
</evidence>
<organism evidence="1 2">
    <name type="scientific">Pontibacillus yanchengensis</name>
    <dbReference type="NCBI Taxonomy" id="462910"/>
    <lineage>
        <taxon>Bacteria</taxon>
        <taxon>Bacillati</taxon>
        <taxon>Bacillota</taxon>
        <taxon>Bacilli</taxon>
        <taxon>Bacillales</taxon>
        <taxon>Bacillaceae</taxon>
        <taxon>Pontibacillus</taxon>
    </lineage>
</organism>
<dbReference type="EMBL" id="WMEU01000011">
    <property type="protein sequence ID" value="MYL55572.1"/>
    <property type="molecule type" value="Genomic_DNA"/>
</dbReference>
<name>A0ACC7VL83_9BACI</name>
<dbReference type="Proteomes" id="UP000466692">
    <property type="component" value="Unassembled WGS sequence"/>
</dbReference>
<reference evidence="1" key="1">
    <citation type="submission" date="2019-11" db="EMBL/GenBank/DDBJ databases">
        <title>Genome sequences of 17 halophilic strains isolated from different environments.</title>
        <authorList>
            <person name="Furrow R.E."/>
        </authorList>
    </citation>
    <scope>NUCLEOTIDE SEQUENCE</scope>
    <source>
        <strain evidence="1">22510_22_Filter</strain>
    </source>
</reference>
<gene>
    <name evidence="1" type="ORF">GLW08_19915</name>
</gene>
<evidence type="ECO:0000313" key="1">
    <source>
        <dbReference type="EMBL" id="MYL55572.1"/>
    </source>
</evidence>